<evidence type="ECO:0000313" key="6">
    <source>
        <dbReference type="EMBL" id="KGG52668.1"/>
    </source>
</evidence>
<dbReference type="RefSeq" id="XP_013239104.1">
    <property type="nucleotide sequence ID" value="XM_013383650.1"/>
</dbReference>
<gene>
    <name evidence="6" type="ORF">DI09_147p40</name>
</gene>
<dbReference type="GO" id="GO:0005854">
    <property type="term" value="C:nascent polypeptide-associated complex"/>
    <property type="evidence" value="ECO:0007669"/>
    <property type="project" value="InterPro"/>
</dbReference>
<dbReference type="CDD" id="cd22054">
    <property type="entry name" value="NAC_NACA"/>
    <property type="match status" value="1"/>
</dbReference>
<dbReference type="EMBL" id="JMKJ01000052">
    <property type="protein sequence ID" value="KGG52668.1"/>
    <property type="molecule type" value="Genomic_DNA"/>
</dbReference>
<dbReference type="PROSITE" id="PS51151">
    <property type="entry name" value="NAC_AB"/>
    <property type="match status" value="1"/>
</dbReference>
<evidence type="ECO:0000313" key="7">
    <source>
        <dbReference type="Proteomes" id="UP000029725"/>
    </source>
</evidence>
<organism evidence="6 7">
    <name type="scientific">Mitosporidium daphniae</name>
    <dbReference type="NCBI Taxonomy" id="1485682"/>
    <lineage>
        <taxon>Eukaryota</taxon>
        <taxon>Fungi</taxon>
        <taxon>Fungi incertae sedis</taxon>
        <taxon>Microsporidia</taxon>
        <taxon>Mitosporidium</taxon>
    </lineage>
</organism>
<reference evidence="6 7" key="1">
    <citation type="submission" date="2014-04" db="EMBL/GenBank/DDBJ databases">
        <title>A new species of microsporidia sheds light on the evolution of extreme parasitism.</title>
        <authorList>
            <person name="Haag K.L."/>
            <person name="James T.Y."/>
            <person name="Larsson R."/>
            <person name="Schaer T.M."/>
            <person name="Refardt D."/>
            <person name="Pombert J.-F."/>
            <person name="Ebert D."/>
        </authorList>
    </citation>
    <scope>NUCLEOTIDE SEQUENCE [LARGE SCALE GENOMIC DNA]</scope>
    <source>
        <strain evidence="6 7">UGP3</strain>
        <tissue evidence="6">Spores</tissue>
    </source>
</reference>
<comment type="caution">
    <text evidence="6">The sequence shown here is derived from an EMBL/GenBank/DDBJ whole genome shotgun (WGS) entry which is preliminary data.</text>
</comment>
<dbReference type="Proteomes" id="UP000029725">
    <property type="component" value="Unassembled WGS sequence"/>
</dbReference>
<dbReference type="Pfam" id="PF01849">
    <property type="entry name" value="NAC"/>
    <property type="match status" value="1"/>
</dbReference>
<dbReference type="OrthoDB" id="3169036at2759"/>
<evidence type="ECO:0000256" key="4">
    <source>
        <dbReference type="SAM" id="MobiDB-lite"/>
    </source>
</evidence>
<comment type="similarity">
    <text evidence="1">Belongs to the NAC-alpha family.</text>
</comment>
<dbReference type="FunFam" id="2.20.70.30:FF:000002">
    <property type="entry name" value="Nascent polypeptide-associated complex (NAC), alpha subunit"/>
    <property type="match status" value="1"/>
</dbReference>
<evidence type="ECO:0000256" key="1">
    <source>
        <dbReference type="ARBA" id="ARBA00009882"/>
    </source>
</evidence>
<dbReference type="HOGENOM" id="CLU_1566631_0_0_1"/>
<dbReference type="AlphaFoldDB" id="A0A098VU61"/>
<keyword evidence="7" id="KW-1185">Reference proteome</keyword>
<feature type="region of interest" description="Disordered" evidence="4">
    <location>
        <begin position="1"/>
        <end position="70"/>
    </location>
</feature>
<name>A0A098VU61_9MICR</name>
<dbReference type="PANTHER" id="PTHR21713">
    <property type="entry name" value="NASCENT POLYPEPTIDE ASSOCIATED COMPLEX ALPHA SUBUNIT-RELATED"/>
    <property type="match status" value="1"/>
</dbReference>
<evidence type="ECO:0000259" key="5">
    <source>
        <dbReference type="PROSITE" id="PS51151"/>
    </source>
</evidence>
<dbReference type="SMART" id="SM01407">
    <property type="entry name" value="NAC"/>
    <property type="match status" value="1"/>
</dbReference>
<dbReference type="InterPro" id="IPR038187">
    <property type="entry name" value="NAC_A/B_dom_sf"/>
</dbReference>
<feature type="compositionally biased region" description="Polar residues" evidence="4">
    <location>
        <begin position="11"/>
        <end position="28"/>
    </location>
</feature>
<dbReference type="Gene3D" id="2.20.70.30">
    <property type="entry name" value="Nascent polypeptide-associated complex domain"/>
    <property type="match status" value="1"/>
</dbReference>
<feature type="compositionally biased region" description="Basic and acidic residues" evidence="4">
    <location>
        <begin position="50"/>
        <end position="63"/>
    </location>
</feature>
<dbReference type="InterPro" id="IPR002715">
    <property type="entry name" value="Nas_poly-pep-assoc_cplx_dom"/>
</dbReference>
<feature type="domain" description="NAC-A/B" evidence="5">
    <location>
        <begin position="69"/>
        <end position="134"/>
    </location>
</feature>
<protein>
    <recommendedName>
        <fullName evidence="2">Nascent polypeptide-associated complex subunit alpha</fullName>
    </recommendedName>
    <alternativeName>
        <fullName evidence="3">Alpha-NAC</fullName>
    </alternativeName>
</protein>
<feature type="non-terminal residue" evidence="6">
    <location>
        <position position="171"/>
    </location>
</feature>
<proteinExistence type="inferred from homology"/>
<evidence type="ECO:0000256" key="3">
    <source>
        <dbReference type="ARBA" id="ARBA00030300"/>
    </source>
</evidence>
<dbReference type="VEuPathDB" id="MicrosporidiaDB:DI09_147p40"/>
<accession>A0A098VU61</accession>
<evidence type="ECO:0000256" key="2">
    <source>
        <dbReference type="ARBA" id="ARBA00014437"/>
    </source>
</evidence>
<sequence>MAESELDLRSLQPNISNHKGSNFSVSVTDANDDLSSASDDSSSDVECADNCEHGEHTNSHDAARGQSYSRNERKARKLILKLGLVHVPEITRVTLCRSKNTVFVISKPEVYKNPTTNSFVVFGEAKVEDLGMAAQAQAARRYQEQQEAMMKDFPVQSASALKQIEGVQEVD</sequence>
<dbReference type="InterPro" id="IPR016641">
    <property type="entry name" value="EGD2/NACA0like"/>
</dbReference>
<dbReference type="GeneID" id="25258449"/>